<dbReference type="PROSITE" id="PS51265">
    <property type="entry name" value="ZF_DBF4"/>
    <property type="match status" value="1"/>
</dbReference>
<dbReference type="GO" id="GO:0043539">
    <property type="term" value="F:protein serine/threonine kinase activator activity"/>
    <property type="evidence" value="ECO:0007669"/>
    <property type="project" value="TreeGrafter"/>
</dbReference>
<dbReference type="InterPro" id="IPR013939">
    <property type="entry name" value="Regulatory_Dfp1/Him1"/>
</dbReference>
<reference evidence="7" key="1">
    <citation type="submission" date="2020-03" db="EMBL/GenBank/DDBJ databases">
        <title>FDA dAtabase for Regulatory Grade micrObial Sequences (FDA-ARGOS): Supporting development and validation of Infectious Disease Dx tests.</title>
        <authorList>
            <person name="Campos J."/>
            <person name="Goldberg B."/>
            <person name="Tallon L."/>
            <person name="Sadzewicz L."/>
            <person name="Vavikolanu K."/>
            <person name="Mehta A."/>
            <person name="Aluvathingal J."/>
            <person name="Nadendla S."/>
            <person name="Nandy P."/>
            <person name="Geyer C."/>
            <person name="Yan Y."/>
            <person name="Sichtig H."/>
        </authorList>
    </citation>
    <scope>NUCLEOTIDE SEQUENCE [LARGE SCALE GENOMIC DNA]</scope>
    <source>
        <strain evidence="7">FDAARGOS_652</strain>
    </source>
</reference>
<evidence type="ECO:0000256" key="2">
    <source>
        <dbReference type="ARBA" id="ARBA00022771"/>
    </source>
</evidence>
<keyword evidence="1" id="KW-0479">Metal-binding</keyword>
<dbReference type="InterPro" id="IPR006572">
    <property type="entry name" value="Znf_DBF"/>
</dbReference>
<dbReference type="InterPro" id="IPR055116">
    <property type="entry name" value="DBF4_BRCT"/>
</dbReference>
<feature type="compositionally biased region" description="Polar residues" evidence="5">
    <location>
        <begin position="321"/>
        <end position="330"/>
    </location>
</feature>
<evidence type="ECO:0000256" key="3">
    <source>
        <dbReference type="ARBA" id="ARBA00022833"/>
    </source>
</evidence>
<dbReference type="Pfam" id="PF08630">
    <property type="entry name" value="Dfp1_Him1_M"/>
    <property type="match status" value="1"/>
</dbReference>
<gene>
    <name evidence="7" type="ORF">FOB60_005565</name>
</gene>
<dbReference type="PANTHER" id="PTHR15375:SF26">
    <property type="entry name" value="PROTEIN CHIFFON"/>
    <property type="match status" value="1"/>
</dbReference>
<feature type="region of interest" description="Disordered" evidence="5">
    <location>
        <begin position="160"/>
        <end position="332"/>
    </location>
</feature>
<dbReference type="InterPro" id="IPR051590">
    <property type="entry name" value="Replication_Regulatory_Kinase"/>
</dbReference>
<dbReference type="AlphaFoldDB" id="A0A8X7T8N2"/>
<dbReference type="GO" id="GO:1901987">
    <property type="term" value="P:regulation of cell cycle phase transition"/>
    <property type="evidence" value="ECO:0007669"/>
    <property type="project" value="TreeGrafter"/>
</dbReference>
<dbReference type="GO" id="GO:0008270">
    <property type="term" value="F:zinc ion binding"/>
    <property type="evidence" value="ECO:0007669"/>
    <property type="project" value="UniProtKB-KW"/>
</dbReference>
<feature type="compositionally biased region" description="Basic and acidic residues" evidence="5">
    <location>
        <begin position="201"/>
        <end position="225"/>
    </location>
</feature>
<dbReference type="FunFam" id="6.10.250.3410:FF:000001">
    <property type="entry name" value="Protein DBF4 homolog A"/>
    <property type="match status" value="1"/>
</dbReference>
<dbReference type="EMBL" id="JABWAB010000013">
    <property type="protein sequence ID" value="KAF6042811.1"/>
    <property type="molecule type" value="Genomic_DNA"/>
</dbReference>
<proteinExistence type="predicted"/>
<feature type="compositionally biased region" description="Polar residues" evidence="5">
    <location>
        <begin position="66"/>
        <end position="79"/>
    </location>
</feature>
<dbReference type="GO" id="GO:0031431">
    <property type="term" value="C:Dbf4-dependent protein kinase complex"/>
    <property type="evidence" value="ECO:0007669"/>
    <property type="project" value="TreeGrafter"/>
</dbReference>
<feature type="compositionally biased region" description="Polar residues" evidence="5">
    <location>
        <begin position="24"/>
        <end position="42"/>
    </location>
</feature>
<feature type="region of interest" description="Disordered" evidence="5">
    <location>
        <begin position="1"/>
        <end position="118"/>
    </location>
</feature>
<protein>
    <submittedName>
        <fullName evidence="7">Dfp1/Him1, central region family protein</fullName>
    </submittedName>
</protein>
<evidence type="ECO:0000313" key="8">
    <source>
        <dbReference type="Proteomes" id="UP000590412"/>
    </source>
</evidence>
<comment type="caution">
    <text evidence="7">The sequence shown here is derived from an EMBL/GenBank/DDBJ whole genome shotgun (WGS) entry which is preliminary data.</text>
</comment>
<feature type="compositionally biased region" description="Basic and acidic residues" evidence="5">
    <location>
        <begin position="7"/>
        <end position="20"/>
    </location>
</feature>
<evidence type="ECO:0000256" key="4">
    <source>
        <dbReference type="PROSITE-ProRule" id="PRU00600"/>
    </source>
</evidence>
<evidence type="ECO:0000256" key="5">
    <source>
        <dbReference type="SAM" id="MobiDB-lite"/>
    </source>
</evidence>
<dbReference type="Pfam" id="PF22437">
    <property type="entry name" value="DBF4_BRCT"/>
    <property type="match status" value="1"/>
</dbReference>
<feature type="domain" description="DBF4-type" evidence="6">
    <location>
        <begin position="674"/>
        <end position="723"/>
    </location>
</feature>
<dbReference type="OrthoDB" id="21380at2759"/>
<dbReference type="Pfam" id="PF07535">
    <property type="entry name" value="zf-DBF"/>
    <property type="match status" value="1"/>
</dbReference>
<dbReference type="GO" id="GO:0010571">
    <property type="term" value="P:positive regulation of nuclear cell cycle DNA replication"/>
    <property type="evidence" value="ECO:0007669"/>
    <property type="project" value="TreeGrafter"/>
</dbReference>
<sequence length="736" mass="84036">MDSTELNDIKDSRTNHDVFKKKFTSLSRPRQPLRETNANLPTIASKWKQKHPSSHSPPKGKDSRKSSPNKLKSTTTTVSPIAKETKDGYKSPREGDELSDSDIEKVTDTTTKDFGQDTNARVVCRKRENHAPGLFPFEPIREPIHGMAIPKKRRRTYILGMDNSEDDKTTAAVRRKLSNTDKIEQTAFQLKEDASIESTVVEEHSDGKISREREESPANRHDDPPKSSSVESKVTSAKEYAPQVQAKIEQQKKIRKDVKPSQKQHTEPSTELEKTRTLTDNHDTTKVSNVPSKETKAPLQELDTNKLDRRSLEKPEKRKITQQQTQNQKGTARLSGEELYQWQQSWKKIMRESVVFFEGTHDFQSSEYKRAVKYLKYVGSEIAPFYRTNVTIIISKRTYDDKMEYPSNDIFSNVPKFKTKVWSYEKLFRFMKNLGLNNISDDQLSTGASVNANTTANNNLYNLLKEEKLYGVADRDPNARRDDFHYFSKNYLYVYDLSQTVRPIAIREWGNDYPVLHLTLDGKCPFIEDPSDQNSERKRLKRFKKFEATKSHRQALRAATERVINGVSLSAGRFNGTSTSTDKVEESSNGEVEFRQPLTRNSSCMQSKAVDAMASGFNGASNAVQFSMDSNLNSTAVAAGNGLGPSLSQVQSKNLNNLKRRIFLKRKTSERRDKESTPGYCENCRCKYDNFEDHIYSNRHRNFACDDRNFTDIDELIATLKESNSMGNITSNGDYI</sequence>
<keyword evidence="3" id="KW-0862">Zinc</keyword>
<evidence type="ECO:0000259" key="6">
    <source>
        <dbReference type="PROSITE" id="PS51265"/>
    </source>
</evidence>
<dbReference type="InterPro" id="IPR038545">
    <property type="entry name" value="Znf_DBF_sf"/>
</dbReference>
<feature type="compositionally biased region" description="Basic and acidic residues" evidence="5">
    <location>
        <begin position="249"/>
        <end position="285"/>
    </location>
</feature>
<dbReference type="SMART" id="SM00586">
    <property type="entry name" value="ZnF_DBF"/>
    <property type="match status" value="1"/>
</dbReference>
<dbReference type="InterPro" id="IPR036420">
    <property type="entry name" value="BRCT_dom_sf"/>
</dbReference>
<feature type="compositionally biased region" description="Basic and acidic residues" evidence="5">
    <location>
        <begin position="178"/>
        <end position="194"/>
    </location>
</feature>
<organism evidence="7 8">
    <name type="scientific">Candida parapsilosis</name>
    <name type="common">Yeast</name>
    <dbReference type="NCBI Taxonomy" id="5480"/>
    <lineage>
        <taxon>Eukaryota</taxon>
        <taxon>Fungi</taxon>
        <taxon>Dikarya</taxon>
        <taxon>Ascomycota</taxon>
        <taxon>Saccharomycotina</taxon>
        <taxon>Pichiomycetes</taxon>
        <taxon>Debaryomycetaceae</taxon>
        <taxon>Candida/Lodderomyces clade</taxon>
        <taxon>Candida</taxon>
    </lineage>
</organism>
<evidence type="ECO:0000256" key="1">
    <source>
        <dbReference type="ARBA" id="ARBA00022723"/>
    </source>
</evidence>
<feature type="compositionally biased region" description="Basic and acidic residues" evidence="5">
    <location>
        <begin position="303"/>
        <end position="319"/>
    </location>
</feature>
<dbReference type="GO" id="GO:0003676">
    <property type="term" value="F:nucleic acid binding"/>
    <property type="evidence" value="ECO:0007669"/>
    <property type="project" value="InterPro"/>
</dbReference>
<name>A0A8X7T8N2_CANPA</name>
<feature type="compositionally biased region" description="Basic and acidic residues" evidence="5">
    <location>
        <begin position="83"/>
        <end position="115"/>
    </location>
</feature>
<dbReference type="Gene3D" id="3.40.50.10190">
    <property type="entry name" value="BRCT domain"/>
    <property type="match status" value="1"/>
</dbReference>
<dbReference type="Proteomes" id="UP000590412">
    <property type="component" value="Unassembled WGS sequence"/>
</dbReference>
<dbReference type="Gene3D" id="6.10.250.3410">
    <property type="entry name" value="DBF zinc finger"/>
    <property type="match status" value="1"/>
</dbReference>
<evidence type="ECO:0000313" key="7">
    <source>
        <dbReference type="EMBL" id="KAF6042811.1"/>
    </source>
</evidence>
<keyword evidence="2 4" id="KW-0863">Zinc-finger</keyword>
<feature type="compositionally biased region" description="Polar residues" evidence="5">
    <location>
        <begin position="226"/>
        <end position="235"/>
    </location>
</feature>
<accession>A0A8X7T8N2</accession>
<dbReference type="PANTHER" id="PTHR15375">
    <property type="entry name" value="ACTIVATOR OF S-PHASE KINASE-RELATED"/>
    <property type="match status" value="1"/>
</dbReference>